<evidence type="ECO:0000313" key="3">
    <source>
        <dbReference type="Proteomes" id="UP000314294"/>
    </source>
</evidence>
<dbReference type="AlphaFoldDB" id="A0A4Z2EJL5"/>
<proteinExistence type="predicted"/>
<evidence type="ECO:0000256" key="1">
    <source>
        <dbReference type="SAM" id="MobiDB-lite"/>
    </source>
</evidence>
<dbReference type="EMBL" id="SRLO01006791">
    <property type="protein sequence ID" value="TNN28532.1"/>
    <property type="molecule type" value="Genomic_DNA"/>
</dbReference>
<evidence type="ECO:0000313" key="2">
    <source>
        <dbReference type="EMBL" id="TNN28532.1"/>
    </source>
</evidence>
<organism evidence="2 3">
    <name type="scientific">Liparis tanakae</name>
    <name type="common">Tanaka's snailfish</name>
    <dbReference type="NCBI Taxonomy" id="230148"/>
    <lineage>
        <taxon>Eukaryota</taxon>
        <taxon>Metazoa</taxon>
        <taxon>Chordata</taxon>
        <taxon>Craniata</taxon>
        <taxon>Vertebrata</taxon>
        <taxon>Euteleostomi</taxon>
        <taxon>Actinopterygii</taxon>
        <taxon>Neopterygii</taxon>
        <taxon>Teleostei</taxon>
        <taxon>Neoteleostei</taxon>
        <taxon>Acanthomorphata</taxon>
        <taxon>Eupercaria</taxon>
        <taxon>Perciformes</taxon>
        <taxon>Cottioidei</taxon>
        <taxon>Cottales</taxon>
        <taxon>Liparidae</taxon>
        <taxon>Liparis</taxon>
    </lineage>
</organism>
<feature type="region of interest" description="Disordered" evidence="1">
    <location>
        <begin position="60"/>
        <end position="80"/>
    </location>
</feature>
<sequence length="80" mass="8204">MSSDNAPPKVTPETRNPPGSMGMEERLLTAAAPSGSSSSSLSSSEFGKTLWGPMAALHTSIHRGPEEGGSRASPSCFLVS</sequence>
<name>A0A4Z2EJL5_9TELE</name>
<gene>
    <name evidence="2" type="ORF">EYF80_061319</name>
</gene>
<feature type="region of interest" description="Disordered" evidence="1">
    <location>
        <begin position="1"/>
        <end position="47"/>
    </location>
</feature>
<dbReference type="Proteomes" id="UP000314294">
    <property type="component" value="Unassembled WGS sequence"/>
</dbReference>
<comment type="caution">
    <text evidence="2">The sequence shown here is derived from an EMBL/GenBank/DDBJ whole genome shotgun (WGS) entry which is preliminary data.</text>
</comment>
<keyword evidence="3" id="KW-1185">Reference proteome</keyword>
<accession>A0A4Z2EJL5</accession>
<reference evidence="2 3" key="1">
    <citation type="submission" date="2019-03" db="EMBL/GenBank/DDBJ databases">
        <title>First draft genome of Liparis tanakae, snailfish: a comprehensive survey of snailfish specific genes.</title>
        <authorList>
            <person name="Kim W."/>
            <person name="Song I."/>
            <person name="Jeong J.-H."/>
            <person name="Kim D."/>
            <person name="Kim S."/>
            <person name="Ryu S."/>
            <person name="Song J.Y."/>
            <person name="Lee S.K."/>
        </authorList>
    </citation>
    <scope>NUCLEOTIDE SEQUENCE [LARGE SCALE GENOMIC DNA]</scope>
    <source>
        <tissue evidence="2">Muscle</tissue>
    </source>
</reference>
<protein>
    <submittedName>
        <fullName evidence="2">Uncharacterized protein</fullName>
    </submittedName>
</protein>
<feature type="compositionally biased region" description="Low complexity" evidence="1">
    <location>
        <begin position="34"/>
        <end position="44"/>
    </location>
</feature>